<reference evidence="7 8" key="1">
    <citation type="submission" date="2015-02" db="EMBL/GenBank/DDBJ databases">
        <title>Single-cell genomics of uncultivated deep-branching MTB reveals a conserved set of magnetosome genes.</title>
        <authorList>
            <person name="Kolinko S."/>
            <person name="Richter M."/>
            <person name="Glockner F.O."/>
            <person name="Brachmann A."/>
            <person name="Schuler D."/>
        </authorList>
    </citation>
    <scope>NUCLEOTIDE SEQUENCE [LARGE SCALE GENOMIC DNA]</scope>
    <source>
        <strain evidence="7">TM-1</strain>
    </source>
</reference>
<evidence type="ECO:0000256" key="1">
    <source>
        <dbReference type="ARBA" id="ARBA00008348"/>
    </source>
</evidence>
<organism evidence="7 8">
    <name type="scientific">Candidatus Magnetobacterium bavaricum</name>
    <dbReference type="NCBI Taxonomy" id="29290"/>
    <lineage>
        <taxon>Bacteria</taxon>
        <taxon>Pseudomonadati</taxon>
        <taxon>Nitrospirota</taxon>
        <taxon>Thermodesulfovibrionia</taxon>
        <taxon>Thermodesulfovibrionales</taxon>
        <taxon>Candidatus Magnetobacteriaceae</taxon>
        <taxon>Candidatus Magnetobacterium</taxon>
    </lineage>
</organism>
<evidence type="ECO:0000256" key="2">
    <source>
        <dbReference type="ARBA" id="ARBA00022884"/>
    </source>
</evidence>
<evidence type="ECO:0000313" key="7">
    <source>
        <dbReference type="EMBL" id="KJU81820.1"/>
    </source>
</evidence>
<dbReference type="InterPro" id="IPR000748">
    <property type="entry name" value="PsdUridine_synth_RsuA/RluB/E/F"/>
</dbReference>
<proteinExistence type="inferred from homology"/>
<sequence>MKERVQKIISAVGIMSRRKAEELIIEGRVTVNGSVVEIGAKADVQADHIKVDGKLINPKTIEQQQRVYIKFYKPVDVVTTLEDPEGRVTVGHFLKGVGTRVYPVGRLDYNSEGLLILTNDGEFTHRLLHPRQKIPKTYHVKVKGVLEDADLSKLRAGIKLDDGMTLPAKVDRLQKTDANSWIEMTIYEGRKRQIRRMLQRVDHPVSKLKRVAINGIRLGELRPGQWQYLTPREIASAKREL</sequence>
<dbReference type="InterPro" id="IPR042092">
    <property type="entry name" value="PsdUridine_s_RsuA/RluB/E/F_cat"/>
</dbReference>
<evidence type="ECO:0000256" key="3">
    <source>
        <dbReference type="ARBA" id="ARBA00023235"/>
    </source>
</evidence>
<dbReference type="Gene3D" id="3.30.70.580">
    <property type="entry name" value="Pseudouridine synthase I, catalytic domain, N-terminal subdomain"/>
    <property type="match status" value="1"/>
</dbReference>
<dbReference type="GO" id="GO:0003723">
    <property type="term" value="F:RNA binding"/>
    <property type="evidence" value="ECO:0007669"/>
    <property type="project" value="UniProtKB-KW"/>
</dbReference>
<dbReference type="GO" id="GO:0005829">
    <property type="term" value="C:cytosol"/>
    <property type="evidence" value="ECO:0007669"/>
    <property type="project" value="UniProtKB-ARBA"/>
</dbReference>
<dbReference type="Pfam" id="PF01479">
    <property type="entry name" value="S4"/>
    <property type="match status" value="1"/>
</dbReference>
<dbReference type="InterPro" id="IPR050343">
    <property type="entry name" value="RsuA_PseudoU_synthase"/>
</dbReference>
<evidence type="ECO:0000259" key="6">
    <source>
        <dbReference type="SMART" id="SM00363"/>
    </source>
</evidence>
<dbReference type="EMBL" id="LACI01002543">
    <property type="protein sequence ID" value="KJU81820.1"/>
    <property type="molecule type" value="Genomic_DNA"/>
</dbReference>
<dbReference type="InterPro" id="IPR036986">
    <property type="entry name" value="S4_RNA-bd_sf"/>
</dbReference>
<dbReference type="FunFam" id="3.30.70.1560:FF:000001">
    <property type="entry name" value="Pseudouridine synthase"/>
    <property type="match status" value="1"/>
</dbReference>
<dbReference type="SUPFAM" id="SSF55120">
    <property type="entry name" value="Pseudouridine synthase"/>
    <property type="match status" value="1"/>
</dbReference>
<dbReference type="Gene3D" id="3.30.70.1560">
    <property type="entry name" value="Alpha-L RNA-binding motif"/>
    <property type="match status" value="1"/>
</dbReference>
<dbReference type="InterPro" id="IPR020103">
    <property type="entry name" value="PsdUridine_synth_cat_dom_sf"/>
</dbReference>
<evidence type="ECO:0000313" key="8">
    <source>
        <dbReference type="Proteomes" id="UP000033423"/>
    </source>
</evidence>
<dbReference type="Pfam" id="PF00849">
    <property type="entry name" value="PseudoU_synth_2"/>
    <property type="match status" value="1"/>
</dbReference>
<dbReference type="PATRIC" id="fig|29290.4.peg.7927"/>
<dbReference type="CDD" id="cd02870">
    <property type="entry name" value="PseudoU_synth_RsuA_like"/>
    <property type="match status" value="1"/>
</dbReference>
<dbReference type="SUPFAM" id="SSF55174">
    <property type="entry name" value="Alpha-L RNA-binding motif"/>
    <property type="match status" value="1"/>
</dbReference>
<dbReference type="FunFam" id="3.10.290.10:FF:000003">
    <property type="entry name" value="Pseudouridine synthase"/>
    <property type="match status" value="1"/>
</dbReference>
<dbReference type="GO" id="GO:0000455">
    <property type="term" value="P:enzyme-directed rRNA pseudouridine synthesis"/>
    <property type="evidence" value="ECO:0007669"/>
    <property type="project" value="UniProtKB-ARBA"/>
</dbReference>
<comment type="caution">
    <text evidence="7">The sequence shown here is derived from an EMBL/GenBank/DDBJ whole genome shotgun (WGS) entry which is preliminary data.</text>
</comment>
<dbReference type="Gene3D" id="3.10.290.10">
    <property type="entry name" value="RNA-binding S4 domain"/>
    <property type="match status" value="1"/>
</dbReference>
<dbReference type="GO" id="GO:0120159">
    <property type="term" value="F:rRNA pseudouridine synthase activity"/>
    <property type="evidence" value="ECO:0007669"/>
    <property type="project" value="UniProtKB-ARBA"/>
</dbReference>
<dbReference type="PROSITE" id="PS50889">
    <property type="entry name" value="S4"/>
    <property type="match status" value="1"/>
</dbReference>
<dbReference type="AlphaFoldDB" id="A0A0F3GIS0"/>
<name>A0A0F3GIS0_9BACT</name>
<dbReference type="InterPro" id="IPR006145">
    <property type="entry name" value="PsdUridine_synth_RsuA/RluA"/>
</dbReference>
<dbReference type="Proteomes" id="UP000033423">
    <property type="component" value="Unassembled WGS sequence"/>
</dbReference>
<gene>
    <name evidence="7" type="ORF">MBAV_005989</name>
</gene>
<dbReference type="PROSITE" id="PS01149">
    <property type="entry name" value="PSI_RSU"/>
    <property type="match status" value="1"/>
</dbReference>
<protein>
    <recommendedName>
        <fullName evidence="5">Pseudouridine synthase</fullName>
        <ecNumber evidence="5">5.4.99.-</ecNumber>
    </recommendedName>
</protein>
<keyword evidence="2 4" id="KW-0694">RNA-binding</keyword>
<keyword evidence="8" id="KW-1185">Reference proteome</keyword>
<dbReference type="PANTHER" id="PTHR47683:SF2">
    <property type="entry name" value="RNA-BINDING S4 DOMAIN-CONTAINING PROTEIN"/>
    <property type="match status" value="1"/>
</dbReference>
<dbReference type="CDD" id="cd00165">
    <property type="entry name" value="S4"/>
    <property type="match status" value="1"/>
</dbReference>
<keyword evidence="3 5" id="KW-0413">Isomerase</keyword>
<dbReference type="InterPro" id="IPR020094">
    <property type="entry name" value="TruA/RsuA/RluB/E/F_N"/>
</dbReference>
<evidence type="ECO:0000256" key="4">
    <source>
        <dbReference type="PROSITE-ProRule" id="PRU00182"/>
    </source>
</evidence>
<dbReference type="EC" id="5.4.99.-" evidence="5"/>
<evidence type="ECO:0000256" key="5">
    <source>
        <dbReference type="RuleBase" id="RU003887"/>
    </source>
</evidence>
<dbReference type="InterPro" id="IPR018496">
    <property type="entry name" value="PsdUridine_synth_RsuA/RluB_CS"/>
</dbReference>
<dbReference type="NCBIfam" id="TIGR00093">
    <property type="entry name" value="pseudouridine synthase"/>
    <property type="match status" value="1"/>
</dbReference>
<dbReference type="PANTHER" id="PTHR47683">
    <property type="entry name" value="PSEUDOURIDINE SYNTHASE FAMILY PROTEIN-RELATED"/>
    <property type="match status" value="1"/>
</dbReference>
<dbReference type="SMART" id="SM00363">
    <property type="entry name" value="S4"/>
    <property type="match status" value="1"/>
</dbReference>
<comment type="similarity">
    <text evidence="1 5">Belongs to the pseudouridine synthase RsuA family.</text>
</comment>
<dbReference type="InterPro" id="IPR002942">
    <property type="entry name" value="S4_RNA-bd"/>
</dbReference>
<feature type="domain" description="RNA-binding S4" evidence="6">
    <location>
        <begin position="3"/>
        <end position="66"/>
    </location>
</feature>
<accession>A0A0F3GIS0</accession>